<reference evidence="1" key="1">
    <citation type="journal article" date="2011" name="Genome Biol.">
        <title>The draft genome of the carcinogenic human liver fluke Clonorchis sinensis.</title>
        <authorList>
            <person name="Wang X."/>
            <person name="Chen W."/>
            <person name="Huang Y."/>
            <person name="Sun J."/>
            <person name="Men J."/>
            <person name="Liu H."/>
            <person name="Luo F."/>
            <person name="Guo L."/>
            <person name="Lv X."/>
            <person name="Deng C."/>
            <person name="Zhou C."/>
            <person name="Fan Y."/>
            <person name="Li X."/>
            <person name="Huang L."/>
            <person name="Hu Y."/>
            <person name="Liang C."/>
            <person name="Hu X."/>
            <person name="Xu J."/>
            <person name="Yu X."/>
        </authorList>
    </citation>
    <scope>NUCLEOTIDE SEQUENCE [LARGE SCALE GENOMIC DNA]</scope>
    <source>
        <strain evidence="1">Henan</strain>
    </source>
</reference>
<dbReference type="Proteomes" id="UP000008909">
    <property type="component" value="Unassembled WGS sequence"/>
</dbReference>
<proteinExistence type="predicted"/>
<accession>G7YND2</accession>
<protein>
    <submittedName>
        <fullName evidence="1">Uncharacterized protein</fullName>
    </submittedName>
</protein>
<evidence type="ECO:0000313" key="1">
    <source>
        <dbReference type="EMBL" id="GAA54463.1"/>
    </source>
</evidence>
<dbReference type="Pfam" id="PF10217">
    <property type="entry name" value="DUF2039"/>
    <property type="match status" value="1"/>
</dbReference>
<sequence length="332" mass="37586">MSTERGNNHRSRPPKYQNTVAYKNNMHDTSKRTKEVNNLIMESLCARCKGILEWKVKYKKYRPLSQPTMCLKCGQKTVKRAYYTVCAPCIDTLHVCGKCGNPEEVVIPRSSKTQEQINREFEKGLEGLRERERPPAFNEFFMQLCAQWLQAWLSLPKKNLAFLERFQPVEAQENTKVLCPLNFVTKTLMDSCSAMMIDIENGLVLCPLNFVTKTLMDSCSAMMINIENGLDTSFLETSILKTIRENKFASRNLDCNDGVLIPEGSSFDGSGTPITSLKCEHVRLFRRGNSDASNVIRAKLESSAPLWCGLTGIITPEQEDDRSNESGVNMNN</sequence>
<evidence type="ECO:0000313" key="2">
    <source>
        <dbReference type="Proteomes" id="UP000008909"/>
    </source>
</evidence>
<keyword evidence="2" id="KW-1185">Reference proteome</keyword>
<dbReference type="PANTHER" id="PTHR22876:SF5">
    <property type="entry name" value="CHROMOSOME 9 OPEN READING FRAME 85"/>
    <property type="match status" value="1"/>
</dbReference>
<dbReference type="PANTHER" id="PTHR22876">
    <property type="entry name" value="ZGC:101016"/>
    <property type="match status" value="1"/>
</dbReference>
<dbReference type="EMBL" id="DF143894">
    <property type="protein sequence ID" value="GAA54463.1"/>
    <property type="molecule type" value="Genomic_DNA"/>
</dbReference>
<dbReference type="InterPro" id="IPR019351">
    <property type="entry name" value="DUF2039"/>
</dbReference>
<name>G7YND2_CLOSI</name>
<gene>
    <name evidence="1" type="ORF">CLF_103136</name>
</gene>
<reference key="2">
    <citation type="submission" date="2011-10" db="EMBL/GenBank/DDBJ databases">
        <title>The genome and transcriptome sequence of Clonorchis sinensis provide insights into the carcinogenic liver fluke.</title>
        <authorList>
            <person name="Wang X."/>
            <person name="Huang Y."/>
            <person name="Chen W."/>
            <person name="Liu H."/>
            <person name="Guo L."/>
            <person name="Chen Y."/>
            <person name="Luo F."/>
            <person name="Zhou W."/>
            <person name="Sun J."/>
            <person name="Mao Q."/>
            <person name="Liang P."/>
            <person name="Zhou C."/>
            <person name="Tian Y."/>
            <person name="Men J."/>
            <person name="Lv X."/>
            <person name="Huang L."/>
            <person name="Zhou J."/>
            <person name="Hu Y."/>
            <person name="Li R."/>
            <person name="Zhang F."/>
            <person name="Lei H."/>
            <person name="Li X."/>
            <person name="Hu X."/>
            <person name="Liang C."/>
            <person name="Xu J."/>
            <person name="Wu Z."/>
            <person name="Yu X."/>
        </authorList>
    </citation>
    <scope>NUCLEOTIDE SEQUENCE</scope>
    <source>
        <strain>Henan</strain>
    </source>
</reference>
<dbReference type="AlphaFoldDB" id="G7YND2"/>
<organism evidence="1 2">
    <name type="scientific">Clonorchis sinensis</name>
    <name type="common">Chinese liver fluke</name>
    <dbReference type="NCBI Taxonomy" id="79923"/>
    <lineage>
        <taxon>Eukaryota</taxon>
        <taxon>Metazoa</taxon>
        <taxon>Spiralia</taxon>
        <taxon>Lophotrochozoa</taxon>
        <taxon>Platyhelminthes</taxon>
        <taxon>Trematoda</taxon>
        <taxon>Digenea</taxon>
        <taxon>Opisthorchiida</taxon>
        <taxon>Opisthorchiata</taxon>
        <taxon>Opisthorchiidae</taxon>
        <taxon>Clonorchis</taxon>
    </lineage>
</organism>